<dbReference type="PANTHER" id="PTHR34137:SF1">
    <property type="entry name" value="EXODEOXYRIBONUCLEASE 7 SMALL SUBUNIT"/>
    <property type="match status" value="1"/>
</dbReference>
<proteinExistence type="inferred from homology"/>
<dbReference type="Pfam" id="PF02609">
    <property type="entry name" value="Exonuc_VII_S"/>
    <property type="match status" value="1"/>
</dbReference>
<evidence type="ECO:0000313" key="7">
    <source>
        <dbReference type="EMBL" id="QEA12038.1"/>
    </source>
</evidence>
<name>A0A5B8RT76_9BURK</name>
<evidence type="ECO:0000256" key="4">
    <source>
        <dbReference type="ARBA" id="ARBA00022801"/>
    </source>
</evidence>
<comment type="similarity">
    <text evidence="1 6">Belongs to the XseB family.</text>
</comment>
<dbReference type="OrthoDB" id="287668at2"/>
<comment type="subcellular location">
    <subcellularLocation>
        <location evidence="6">Cytoplasm</location>
    </subcellularLocation>
</comment>
<evidence type="ECO:0000256" key="2">
    <source>
        <dbReference type="ARBA" id="ARBA00022490"/>
    </source>
</evidence>
<dbReference type="InterPro" id="IPR003761">
    <property type="entry name" value="Exonuc_VII_S"/>
</dbReference>
<dbReference type="Gene3D" id="1.10.287.1040">
    <property type="entry name" value="Exonuclease VII, small subunit"/>
    <property type="match status" value="1"/>
</dbReference>
<keyword evidence="8" id="KW-1185">Reference proteome</keyword>
<dbReference type="InterPro" id="IPR037004">
    <property type="entry name" value="Exonuc_VII_ssu_sf"/>
</dbReference>
<dbReference type="PIRSF" id="PIRSF006488">
    <property type="entry name" value="Exonuc_VII_S"/>
    <property type="match status" value="1"/>
</dbReference>
<sequence>MPKALAKTPPAEPESYEAALQELEALVARIEAGQLPLEQMLAGYQRGAQLLQFCRDRLDAVQEQIKLLDGGALKPWTPE</sequence>
<keyword evidence="3 6" id="KW-0540">Nuclease</keyword>
<dbReference type="EC" id="3.1.11.6" evidence="6"/>
<dbReference type="KEGG" id="cof:FOZ74_02730"/>
<keyword evidence="4 6" id="KW-0378">Hydrolase</keyword>
<comment type="catalytic activity">
    <reaction evidence="6">
        <text>Exonucleolytic cleavage in either 5'- to 3'- or 3'- to 5'-direction to yield nucleoside 5'-phosphates.</text>
        <dbReference type="EC" id="3.1.11.6"/>
    </reaction>
</comment>
<keyword evidence="2 6" id="KW-0963">Cytoplasm</keyword>
<dbReference type="GO" id="GO:0008855">
    <property type="term" value="F:exodeoxyribonuclease VII activity"/>
    <property type="evidence" value="ECO:0007669"/>
    <property type="project" value="UniProtKB-UniRule"/>
</dbReference>
<dbReference type="GO" id="GO:0006308">
    <property type="term" value="P:DNA catabolic process"/>
    <property type="evidence" value="ECO:0007669"/>
    <property type="project" value="UniProtKB-UniRule"/>
</dbReference>
<dbReference type="PANTHER" id="PTHR34137">
    <property type="entry name" value="EXODEOXYRIBONUCLEASE 7 SMALL SUBUNIT"/>
    <property type="match status" value="1"/>
</dbReference>
<accession>A0A5B8RT76</accession>
<dbReference type="RefSeq" id="WP_146911632.1">
    <property type="nucleotide sequence ID" value="NZ_CP042344.1"/>
</dbReference>
<dbReference type="AlphaFoldDB" id="A0A5B8RT76"/>
<organism evidence="7 8">
    <name type="scientific">Comamonas flocculans</name>
    <dbReference type="NCBI Taxonomy" id="2597701"/>
    <lineage>
        <taxon>Bacteria</taxon>
        <taxon>Pseudomonadati</taxon>
        <taxon>Pseudomonadota</taxon>
        <taxon>Betaproteobacteria</taxon>
        <taxon>Burkholderiales</taxon>
        <taxon>Comamonadaceae</taxon>
        <taxon>Comamonas</taxon>
    </lineage>
</organism>
<dbReference type="Proteomes" id="UP000321199">
    <property type="component" value="Chromosome"/>
</dbReference>
<gene>
    <name evidence="6" type="primary">xseB</name>
    <name evidence="7" type="ORF">FOZ74_02730</name>
</gene>
<dbReference type="NCBIfam" id="NF002141">
    <property type="entry name" value="PRK00977.1-5"/>
    <property type="match status" value="1"/>
</dbReference>
<comment type="subunit">
    <text evidence="6">Heterooligomer composed of large and small subunits.</text>
</comment>
<dbReference type="HAMAP" id="MF_00337">
    <property type="entry name" value="Exonuc_7_S"/>
    <property type="match status" value="1"/>
</dbReference>
<dbReference type="GO" id="GO:0005829">
    <property type="term" value="C:cytosol"/>
    <property type="evidence" value="ECO:0007669"/>
    <property type="project" value="TreeGrafter"/>
</dbReference>
<evidence type="ECO:0000256" key="5">
    <source>
        <dbReference type="ARBA" id="ARBA00022839"/>
    </source>
</evidence>
<comment type="function">
    <text evidence="6">Bidirectionally degrades single-stranded DNA into large acid-insoluble oligonucleotides, which are then degraded further into small acid-soluble oligonucleotides.</text>
</comment>
<dbReference type="EMBL" id="CP042344">
    <property type="protein sequence ID" value="QEA12038.1"/>
    <property type="molecule type" value="Genomic_DNA"/>
</dbReference>
<dbReference type="NCBIfam" id="TIGR01280">
    <property type="entry name" value="xseB"/>
    <property type="match status" value="1"/>
</dbReference>
<evidence type="ECO:0000256" key="1">
    <source>
        <dbReference type="ARBA" id="ARBA00009998"/>
    </source>
</evidence>
<protein>
    <recommendedName>
        <fullName evidence="6">Exodeoxyribonuclease 7 small subunit</fullName>
        <ecNumber evidence="6">3.1.11.6</ecNumber>
    </recommendedName>
    <alternativeName>
        <fullName evidence="6">Exodeoxyribonuclease VII small subunit</fullName>
        <shortName evidence="6">Exonuclease VII small subunit</shortName>
    </alternativeName>
</protein>
<reference evidence="7 8" key="1">
    <citation type="submission" date="2019-07" db="EMBL/GenBank/DDBJ databases">
        <title>Complete genome sequence of Comamonas sp. NLF 7-7 isolated from livestock.</title>
        <authorList>
            <person name="Kim D.H."/>
            <person name="Kim J.G."/>
        </authorList>
    </citation>
    <scope>NUCLEOTIDE SEQUENCE [LARGE SCALE GENOMIC DNA]</scope>
    <source>
        <strain evidence="7 8">NLF 7-7</strain>
    </source>
</reference>
<keyword evidence="5 6" id="KW-0269">Exonuclease</keyword>
<dbReference type="GO" id="GO:0009318">
    <property type="term" value="C:exodeoxyribonuclease VII complex"/>
    <property type="evidence" value="ECO:0007669"/>
    <property type="project" value="UniProtKB-UniRule"/>
</dbReference>
<dbReference type="SUPFAM" id="SSF116842">
    <property type="entry name" value="XseB-like"/>
    <property type="match status" value="1"/>
</dbReference>
<evidence type="ECO:0000313" key="8">
    <source>
        <dbReference type="Proteomes" id="UP000321199"/>
    </source>
</evidence>
<evidence type="ECO:0000256" key="3">
    <source>
        <dbReference type="ARBA" id="ARBA00022722"/>
    </source>
</evidence>
<evidence type="ECO:0000256" key="6">
    <source>
        <dbReference type="HAMAP-Rule" id="MF_00337"/>
    </source>
</evidence>